<evidence type="ECO:0000313" key="2">
    <source>
        <dbReference type="EMBL" id="VUC23954.1"/>
    </source>
</evidence>
<proteinExistence type="predicted"/>
<feature type="region of interest" description="Disordered" evidence="1">
    <location>
        <begin position="28"/>
        <end position="70"/>
    </location>
</feature>
<protein>
    <submittedName>
        <fullName evidence="2">Uncharacterized protein</fullName>
    </submittedName>
</protein>
<evidence type="ECO:0000256" key="1">
    <source>
        <dbReference type="SAM" id="MobiDB-lite"/>
    </source>
</evidence>
<gene>
    <name evidence="2" type="ORF">CLO192961_LOCUS130592</name>
</gene>
<name>A0ABY6U1H4_BIOOC</name>
<comment type="caution">
    <text evidence="2">The sequence shown here is derived from an EMBL/GenBank/DDBJ whole genome shotgun (WGS) entry which is preliminary data.</text>
</comment>
<evidence type="ECO:0000313" key="3">
    <source>
        <dbReference type="Proteomes" id="UP000766486"/>
    </source>
</evidence>
<reference evidence="2 3" key="1">
    <citation type="submission" date="2019-06" db="EMBL/GenBank/DDBJ databases">
        <authorList>
            <person name="Broberg M."/>
        </authorList>
    </citation>
    <scope>NUCLEOTIDE SEQUENCE [LARGE SCALE GENOMIC DNA]</scope>
</reference>
<dbReference type="Proteomes" id="UP000766486">
    <property type="component" value="Unassembled WGS sequence"/>
</dbReference>
<accession>A0ABY6U1H4</accession>
<organism evidence="2 3">
    <name type="scientific">Bionectria ochroleuca</name>
    <name type="common">Gliocladium roseum</name>
    <dbReference type="NCBI Taxonomy" id="29856"/>
    <lineage>
        <taxon>Eukaryota</taxon>
        <taxon>Fungi</taxon>
        <taxon>Dikarya</taxon>
        <taxon>Ascomycota</taxon>
        <taxon>Pezizomycotina</taxon>
        <taxon>Sordariomycetes</taxon>
        <taxon>Hypocreomycetidae</taxon>
        <taxon>Hypocreales</taxon>
        <taxon>Bionectriaceae</taxon>
        <taxon>Clonostachys</taxon>
    </lineage>
</organism>
<sequence length="139" mass="14941">MPPLRTPKKATAKTVGTLSAFGFVPVTKQESRARPGRSCIKPPAPAPDTTQVTDLEGDATPEKPSHPAPARTNAFKALKKGAVIGVSKASFNHESQWQERAEIDIGSSTKMISFGGHFALKPPKLCAGLEYFTFNYDDV</sequence>
<dbReference type="EMBL" id="CABFNS010000714">
    <property type="protein sequence ID" value="VUC23954.1"/>
    <property type="molecule type" value="Genomic_DNA"/>
</dbReference>
<keyword evidence="3" id="KW-1185">Reference proteome</keyword>